<evidence type="ECO:0000256" key="4">
    <source>
        <dbReference type="SAM" id="MobiDB-lite"/>
    </source>
</evidence>
<protein>
    <submittedName>
        <fullName evidence="6">Unannotated protein</fullName>
    </submittedName>
</protein>
<dbReference type="Gene3D" id="3.40.109.10">
    <property type="entry name" value="NADH Oxidase"/>
    <property type="match status" value="1"/>
</dbReference>
<dbReference type="EMBL" id="CAEZSE010000054">
    <property type="protein sequence ID" value="CAB4532964.1"/>
    <property type="molecule type" value="Genomic_DNA"/>
</dbReference>
<keyword evidence="3" id="KW-0560">Oxidoreductase</keyword>
<dbReference type="GO" id="GO:0016491">
    <property type="term" value="F:oxidoreductase activity"/>
    <property type="evidence" value="ECO:0007669"/>
    <property type="project" value="UniProtKB-KW"/>
</dbReference>
<evidence type="ECO:0000256" key="3">
    <source>
        <dbReference type="ARBA" id="ARBA00023002"/>
    </source>
</evidence>
<keyword evidence="1" id="KW-0285">Flavoprotein</keyword>
<dbReference type="InterPro" id="IPR029479">
    <property type="entry name" value="Nitroreductase"/>
</dbReference>
<dbReference type="InterPro" id="IPR000415">
    <property type="entry name" value="Nitroreductase-like"/>
</dbReference>
<gene>
    <name evidence="6" type="ORF">UFOPK1353_00460</name>
    <name evidence="7" type="ORF">UFOPK4345_00007</name>
</gene>
<evidence type="ECO:0000256" key="2">
    <source>
        <dbReference type="ARBA" id="ARBA00022643"/>
    </source>
</evidence>
<dbReference type="PANTHER" id="PTHR23026">
    <property type="entry name" value="NADPH NITROREDUCTASE"/>
    <property type="match status" value="1"/>
</dbReference>
<sequence>MQFADCVRSRKMVRSFRKDPVAPELVERIVDLASRAPSAGKTQGWHFLVLQDSETSKFWDTTLPFEKRSSFKWKHLLDAPIIGLVFADSSAYVARYSESDKSSTGLGAGESSWPTPYWTVDASFATMTLLLAAHDLGLGALFFAVFSGEAELRKLLSVPQDLQLIGAVAMGWPRTHDHSSGTSSVDNSGAKGLSASRTRRTPAQITHFGKW</sequence>
<dbReference type="Pfam" id="PF00881">
    <property type="entry name" value="Nitroreductase"/>
    <property type="match status" value="1"/>
</dbReference>
<name>A0A6J6B2S1_9ZZZZ</name>
<dbReference type="SUPFAM" id="SSF55469">
    <property type="entry name" value="FMN-dependent nitroreductase-like"/>
    <property type="match status" value="1"/>
</dbReference>
<dbReference type="CDD" id="cd02062">
    <property type="entry name" value="Nitro_FMN_reductase"/>
    <property type="match status" value="1"/>
</dbReference>
<dbReference type="InterPro" id="IPR050627">
    <property type="entry name" value="Nitroreductase/BluB"/>
</dbReference>
<evidence type="ECO:0000313" key="7">
    <source>
        <dbReference type="EMBL" id="CAB5057317.1"/>
    </source>
</evidence>
<dbReference type="EMBL" id="CAFBQV010000001">
    <property type="protein sequence ID" value="CAB5057317.1"/>
    <property type="molecule type" value="Genomic_DNA"/>
</dbReference>
<evidence type="ECO:0000313" key="6">
    <source>
        <dbReference type="EMBL" id="CAB4532964.1"/>
    </source>
</evidence>
<feature type="region of interest" description="Disordered" evidence="4">
    <location>
        <begin position="176"/>
        <end position="211"/>
    </location>
</feature>
<evidence type="ECO:0000256" key="1">
    <source>
        <dbReference type="ARBA" id="ARBA00022630"/>
    </source>
</evidence>
<evidence type="ECO:0000259" key="5">
    <source>
        <dbReference type="Pfam" id="PF00881"/>
    </source>
</evidence>
<feature type="domain" description="Nitroreductase" evidence="5">
    <location>
        <begin position="7"/>
        <end position="172"/>
    </location>
</feature>
<accession>A0A6J6B2S1</accession>
<organism evidence="6">
    <name type="scientific">freshwater metagenome</name>
    <dbReference type="NCBI Taxonomy" id="449393"/>
    <lineage>
        <taxon>unclassified sequences</taxon>
        <taxon>metagenomes</taxon>
        <taxon>ecological metagenomes</taxon>
    </lineage>
</organism>
<proteinExistence type="predicted"/>
<dbReference type="AlphaFoldDB" id="A0A6J6B2S1"/>
<dbReference type="PANTHER" id="PTHR23026:SF90">
    <property type="entry name" value="IODOTYROSINE DEIODINASE 1"/>
    <property type="match status" value="1"/>
</dbReference>
<keyword evidence="2" id="KW-0288">FMN</keyword>
<reference evidence="6" key="1">
    <citation type="submission" date="2020-05" db="EMBL/GenBank/DDBJ databases">
        <authorList>
            <person name="Chiriac C."/>
            <person name="Salcher M."/>
            <person name="Ghai R."/>
            <person name="Kavagutti S V."/>
        </authorList>
    </citation>
    <scope>NUCLEOTIDE SEQUENCE</scope>
</reference>